<evidence type="ECO:0000313" key="1">
    <source>
        <dbReference type="EMBL" id="GLR85094.1"/>
    </source>
</evidence>
<reference evidence="2" key="1">
    <citation type="journal article" date="2019" name="Int. J. Syst. Evol. Microbiol.">
        <title>The Global Catalogue of Microorganisms (GCM) 10K type strain sequencing project: providing services to taxonomists for standard genome sequencing and annotation.</title>
        <authorList>
            <consortium name="The Broad Institute Genomics Platform"/>
            <consortium name="The Broad Institute Genome Sequencing Center for Infectious Disease"/>
            <person name="Wu L."/>
            <person name="Ma J."/>
        </authorList>
    </citation>
    <scope>NUCLEOTIDE SEQUENCE [LARGE SCALE GENOMIC DNA]</scope>
    <source>
        <strain evidence="2">NBRC 102520</strain>
    </source>
</reference>
<organism evidence="1 2">
    <name type="scientific">Bradyrhizobium iriomotense</name>
    <dbReference type="NCBI Taxonomy" id="441950"/>
    <lineage>
        <taxon>Bacteria</taxon>
        <taxon>Pseudomonadati</taxon>
        <taxon>Pseudomonadota</taxon>
        <taxon>Alphaproteobacteria</taxon>
        <taxon>Hyphomicrobiales</taxon>
        <taxon>Nitrobacteraceae</taxon>
        <taxon>Bradyrhizobium</taxon>
    </lineage>
</organism>
<accession>A0ABQ6ASG5</accession>
<protein>
    <submittedName>
        <fullName evidence="1">Uncharacterized protein</fullName>
    </submittedName>
</protein>
<comment type="caution">
    <text evidence="1">The sequence shown here is derived from an EMBL/GenBank/DDBJ whole genome shotgun (WGS) entry which is preliminary data.</text>
</comment>
<keyword evidence="2" id="KW-1185">Reference proteome</keyword>
<dbReference type="EMBL" id="BSOW01000005">
    <property type="protein sequence ID" value="GLR85094.1"/>
    <property type="molecule type" value="Genomic_DNA"/>
</dbReference>
<evidence type="ECO:0000313" key="2">
    <source>
        <dbReference type="Proteomes" id="UP001156905"/>
    </source>
</evidence>
<gene>
    <name evidence="1" type="ORF">GCM10007857_18040</name>
</gene>
<proteinExistence type="predicted"/>
<dbReference type="Proteomes" id="UP001156905">
    <property type="component" value="Unassembled WGS sequence"/>
</dbReference>
<name>A0ABQ6ASG5_9BRAD</name>
<sequence>MKSVVEVAFSGSWFCSSLTSRLRNSFDVNEEVDEELDDDVVVVAVEVDVVAATVIEKPRFVCNARCERVRLRLKSVC</sequence>